<comment type="caution">
    <text evidence="1">The sequence shown here is derived from an EMBL/GenBank/DDBJ whole genome shotgun (WGS) entry which is preliminary data.</text>
</comment>
<sequence length="470" mass="54302">MKLPLMRENIRCHLKAWKVRELPILKAIDVISSFMRSLVAICIVSSLSLILYSAFSTHLKWLQCCSQTASTIDLMPQYEETNITHIVFGIASSAHTWNQRRHYSEVWWKPNITRGFLWLDNEPNMDEPWPLVLPPYRVSENISQFKYTRELGSRSSIRIARIVKETFELGMENVRWFVMADDDTVFFTENLVTVLTKYDHNQMYYIGGNSESVEQNVMHSYNMAYGGGGFAISYPLAAELVRVLDGCLDRYASLYGSDEKIQACLSEINVPITRELGFHQVDVRGDIYGLLAAHPVAPLVSLHHLDYLEPLVPTMTQIDALKLLMKVYNADPGRILQQSYCYDLRRNWTVSMAWGYSVQLYPILETTKHLETPIQTFWTWRSYSSGPFIFSTRPFSPDPCERPLIYFFDWVEGTGQGQGQTLTTYKRIESYSQALCERSQYGEVGYFNVSAPIMEPDYWMKVCRPMCLLN</sequence>
<dbReference type="InterPro" id="IPR006740">
    <property type="entry name" value="DUF604"/>
</dbReference>
<dbReference type="EMBL" id="JBAMMX010000003">
    <property type="protein sequence ID" value="KAK6943619.1"/>
    <property type="molecule type" value="Genomic_DNA"/>
</dbReference>
<dbReference type="Pfam" id="PF04646">
    <property type="entry name" value="DUF604"/>
    <property type="match status" value="1"/>
</dbReference>
<evidence type="ECO:0000313" key="2">
    <source>
        <dbReference type="Proteomes" id="UP001370490"/>
    </source>
</evidence>
<accession>A0AAN8ZJG0</accession>
<name>A0AAN8ZJG0_9MAGN</name>
<dbReference type="PANTHER" id="PTHR10811">
    <property type="entry name" value="FRINGE-RELATED"/>
    <property type="match status" value="1"/>
</dbReference>
<protein>
    <submittedName>
        <fullName evidence="1">Uncharacterized protein</fullName>
    </submittedName>
</protein>
<dbReference type="Gene3D" id="3.90.550.50">
    <property type="match status" value="1"/>
</dbReference>
<dbReference type="AlphaFoldDB" id="A0AAN8ZJG0"/>
<reference evidence="1 2" key="1">
    <citation type="submission" date="2023-12" db="EMBL/GenBank/DDBJ databases">
        <title>A high-quality genome assembly for Dillenia turbinata (Dilleniales).</title>
        <authorList>
            <person name="Chanderbali A."/>
        </authorList>
    </citation>
    <scope>NUCLEOTIDE SEQUENCE [LARGE SCALE GENOMIC DNA]</scope>
    <source>
        <strain evidence="1">LSX21</strain>
        <tissue evidence="1">Leaf</tissue>
    </source>
</reference>
<dbReference type="Proteomes" id="UP001370490">
    <property type="component" value="Unassembled WGS sequence"/>
</dbReference>
<proteinExistence type="predicted"/>
<organism evidence="1 2">
    <name type="scientific">Dillenia turbinata</name>
    <dbReference type="NCBI Taxonomy" id="194707"/>
    <lineage>
        <taxon>Eukaryota</taxon>
        <taxon>Viridiplantae</taxon>
        <taxon>Streptophyta</taxon>
        <taxon>Embryophyta</taxon>
        <taxon>Tracheophyta</taxon>
        <taxon>Spermatophyta</taxon>
        <taxon>Magnoliopsida</taxon>
        <taxon>eudicotyledons</taxon>
        <taxon>Gunneridae</taxon>
        <taxon>Pentapetalae</taxon>
        <taxon>Dilleniales</taxon>
        <taxon>Dilleniaceae</taxon>
        <taxon>Dillenia</taxon>
    </lineage>
</organism>
<keyword evidence="2" id="KW-1185">Reference proteome</keyword>
<dbReference type="FunFam" id="3.90.550.50:FF:000006">
    <property type="entry name" value="Fringe-related protein-like"/>
    <property type="match status" value="1"/>
</dbReference>
<evidence type="ECO:0000313" key="1">
    <source>
        <dbReference type="EMBL" id="KAK6943619.1"/>
    </source>
</evidence>
<gene>
    <name evidence="1" type="ORF">RJ641_024721</name>
</gene>